<evidence type="ECO:0000259" key="4">
    <source>
        <dbReference type="Pfam" id="PF13490"/>
    </source>
</evidence>
<dbReference type="InterPro" id="IPR027383">
    <property type="entry name" value="Znf_put"/>
</dbReference>
<evidence type="ECO:0000256" key="2">
    <source>
        <dbReference type="ARBA" id="ARBA00024438"/>
    </source>
</evidence>
<dbReference type="KEGG" id="bacg:D2962_14695"/>
<dbReference type="EMBL" id="CP033169">
    <property type="protein sequence ID" value="AYO31678.1"/>
    <property type="molecule type" value="Genomic_DNA"/>
</dbReference>
<keyword evidence="6" id="KW-1185">Reference proteome</keyword>
<dbReference type="InterPro" id="IPR041916">
    <property type="entry name" value="Anti_sigma_zinc_sf"/>
</dbReference>
<reference evidence="5 6" key="1">
    <citation type="submission" date="2018-10" db="EMBL/GenBank/DDBJ databases">
        <authorList>
            <person name="Zhang X."/>
        </authorList>
    </citation>
    <scope>NUCLEOTIDE SEQUENCE [LARGE SCALE GENOMIC DNA]</scope>
    <source>
        <strain evidence="5 6">SK-G1</strain>
    </source>
</reference>
<keyword evidence="3" id="KW-0812">Transmembrane</keyword>
<keyword evidence="3" id="KW-0472">Membrane</keyword>
<name>A0A3G2R9I0_9FIRM</name>
<feature type="domain" description="Putative zinc-finger" evidence="4">
    <location>
        <begin position="3"/>
        <end position="36"/>
    </location>
</feature>
<accession>A0A3G2R9I0</accession>
<dbReference type="RefSeq" id="WP_122015419.1">
    <property type="nucleotide sequence ID" value="NZ_CP033169.1"/>
</dbReference>
<dbReference type="AlphaFoldDB" id="A0A3G2R9I0"/>
<organism evidence="5 6">
    <name type="scientific">Biomaibacter acetigenes</name>
    <dbReference type="NCBI Taxonomy" id="2316383"/>
    <lineage>
        <taxon>Bacteria</taxon>
        <taxon>Bacillati</taxon>
        <taxon>Bacillota</taxon>
        <taxon>Clostridia</taxon>
        <taxon>Thermosediminibacterales</taxon>
        <taxon>Tepidanaerobacteraceae</taxon>
        <taxon>Biomaibacter</taxon>
    </lineage>
</organism>
<protein>
    <recommendedName>
        <fullName evidence="2">Anti-sigma-W factor RsiW</fullName>
    </recommendedName>
</protein>
<evidence type="ECO:0000313" key="6">
    <source>
        <dbReference type="Proteomes" id="UP000280960"/>
    </source>
</evidence>
<feature type="transmembrane region" description="Helical" evidence="3">
    <location>
        <begin position="79"/>
        <end position="101"/>
    </location>
</feature>
<feature type="transmembrane region" description="Helical" evidence="3">
    <location>
        <begin position="164"/>
        <end position="187"/>
    </location>
</feature>
<dbReference type="Gene3D" id="1.10.10.1320">
    <property type="entry name" value="Anti-sigma factor, zinc-finger domain"/>
    <property type="match status" value="1"/>
</dbReference>
<evidence type="ECO:0000256" key="1">
    <source>
        <dbReference type="ARBA" id="ARBA00024353"/>
    </source>
</evidence>
<proteinExistence type="inferred from homology"/>
<keyword evidence="3" id="KW-1133">Transmembrane helix</keyword>
<evidence type="ECO:0000313" key="5">
    <source>
        <dbReference type="EMBL" id="AYO31678.1"/>
    </source>
</evidence>
<gene>
    <name evidence="5" type="ORF">D2962_14695</name>
</gene>
<comment type="similarity">
    <text evidence="1">Belongs to the zinc-associated anti-sigma factor (ZAS) superfamily. Anti-sigma-W factor family.</text>
</comment>
<dbReference type="Proteomes" id="UP000280960">
    <property type="component" value="Chromosome"/>
</dbReference>
<sequence length="197" mass="21928">MGCDFYEERIMEYLDGALDARGKRDLEQHLSKCVHCSEFLEAMQRQYVMLSDLPLLSPGQNFTQKVMTKIYNEKAERNIPIVMAIPALLLAILAVTILLAPYNPADIIPAFIGAVGWFVMVVKSVSGILNTALWMAGFTVKVIMDLQSALTFPARILAEIWRQYPMSAVLVIGVFIVGFSLWVRLLAPTEATGSKNT</sequence>
<evidence type="ECO:0000256" key="3">
    <source>
        <dbReference type="SAM" id="Phobius"/>
    </source>
</evidence>
<dbReference type="Pfam" id="PF13490">
    <property type="entry name" value="zf-HC2"/>
    <property type="match status" value="1"/>
</dbReference>